<dbReference type="SUPFAM" id="SSF53383">
    <property type="entry name" value="PLP-dependent transferases"/>
    <property type="match status" value="1"/>
</dbReference>
<dbReference type="Pfam" id="PF01053">
    <property type="entry name" value="Cys_Met_Meta_PP"/>
    <property type="match status" value="1"/>
</dbReference>
<dbReference type="GO" id="GO:0019346">
    <property type="term" value="P:transsulfuration"/>
    <property type="evidence" value="ECO:0007669"/>
    <property type="project" value="InterPro"/>
</dbReference>
<reference evidence="6 7" key="1">
    <citation type="submission" date="2018-04" db="EMBL/GenBank/DDBJ databases">
        <title>Genomic Encyclopedia of Archaeal and Bacterial Type Strains, Phase II (KMG-II): from individual species to whole genera.</title>
        <authorList>
            <person name="Goeker M."/>
        </authorList>
    </citation>
    <scope>NUCLEOTIDE SEQUENCE [LARGE SCALE GENOMIC DNA]</scope>
    <source>
        <strain evidence="6 7">DSM 45169</strain>
    </source>
</reference>
<proteinExistence type="inferred from homology"/>
<dbReference type="Gene3D" id="3.90.1150.10">
    <property type="entry name" value="Aspartate Aminotransferase, domain 1"/>
    <property type="match status" value="1"/>
</dbReference>
<evidence type="ECO:0000256" key="2">
    <source>
        <dbReference type="ARBA" id="ARBA00009077"/>
    </source>
</evidence>
<dbReference type="InterPro" id="IPR015424">
    <property type="entry name" value="PyrdxlP-dep_Trfase"/>
</dbReference>
<dbReference type="AlphaFoldDB" id="A0A2T4ZCC9"/>
<dbReference type="GO" id="GO:0030170">
    <property type="term" value="F:pyridoxal phosphate binding"/>
    <property type="evidence" value="ECO:0007669"/>
    <property type="project" value="InterPro"/>
</dbReference>
<dbReference type="CDD" id="cd00614">
    <property type="entry name" value="CGS_like"/>
    <property type="match status" value="1"/>
</dbReference>
<dbReference type="FunFam" id="3.40.640.10:FF:000009">
    <property type="entry name" value="Cystathionine gamma-synthase homolog"/>
    <property type="match status" value="1"/>
</dbReference>
<evidence type="ECO:0000256" key="1">
    <source>
        <dbReference type="ARBA" id="ARBA00001933"/>
    </source>
</evidence>
<dbReference type="PIRSF" id="PIRSF001434">
    <property type="entry name" value="CGS"/>
    <property type="match status" value="1"/>
</dbReference>
<feature type="modified residue" description="N6-(pyridoxal phosphate)lysine" evidence="4">
    <location>
        <position position="207"/>
    </location>
</feature>
<dbReference type="PROSITE" id="PS00868">
    <property type="entry name" value="CYS_MET_METAB_PP"/>
    <property type="match status" value="1"/>
</dbReference>
<sequence length="400" mass="44093">MDRDRCHHNQERLHRETLLAQIGNGREERTGAVSFPVYHSTAYQHPALGESTGYDYTRTANPTRTILEDAIAELEGGDAGFATSSGMAAIQTVMGLFSQGDHLIVSLDLYGGTYRLFEEVLSRYGLSFSYVDLRDVEAVKAAATPHTRGIFVESPTNPLMRVTNIKAICDIANKWGWLSIVDNTFMTPYCQRPLALGADVVLHSGTKYLGGHNDVLAGLIVTKGEELSAKVAALHNGIGAVLSPQDSWLLMRGMKTLALRMEKHQENAMALAQFLQNHPAVDEVFYPSLDPEERKIQEAQSDGFGGMLSFRIREAEWVPEFLRYLRLISFAESLGGVESLVTYPATQTHADIPEPIRRKVGVCDRLLRLSVGIEHLNDLTADLSYALDQARSTVTTGKGV</sequence>
<dbReference type="GO" id="GO:0016846">
    <property type="term" value="F:carbon-sulfur lyase activity"/>
    <property type="evidence" value="ECO:0007669"/>
    <property type="project" value="TreeGrafter"/>
</dbReference>
<evidence type="ECO:0000313" key="7">
    <source>
        <dbReference type="Proteomes" id="UP000241639"/>
    </source>
</evidence>
<organism evidence="6 7">
    <name type="scientific">Desmospora activa DSM 45169</name>
    <dbReference type="NCBI Taxonomy" id="1121389"/>
    <lineage>
        <taxon>Bacteria</taxon>
        <taxon>Bacillati</taxon>
        <taxon>Bacillota</taxon>
        <taxon>Bacilli</taxon>
        <taxon>Bacillales</taxon>
        <taxon>Thermoactinomycetaceae</taxon>
        <taxon>Desmospora</taxon>
    </lineage>
</organism>
<name>A0A2T4ZCC9_9BACL</name>
<comment type="cofactor">
    <cofactor evidence="1 5">
        <name>pyridoxal 5'-phosphate</name>
        <dbReference type="ChEBI" id="CHEBI:597326"/>
    </cofactor>
</comment>
<dbReference type="PANTHER" id="PTHR11808">
    <property type="entry name" value="TRANS-SULFURATION ENZYME FAMILY MEMBER"/>
    <property type="match status" value="1"/>
</dbReference>
<dbReference type="Proteomes" id="UP000241639">
    <property type="component" value="Unassembled WGS sequence"/>
</dbReference>
<gene>
    <name evidence="6" type="ORF">C8J48_2167</name>
</gene>
<dbReference type="FunFam" id="3.90.1150.10:FF:000070">
    <property type="entry name" value="Putative cystathionine gamma-synthase"/>
    <property type="match status" value="1"/>
</dbReference>
<evidence type="ECO:0000256" key="4">
    <source>
        <dbReference type="PIRSR" id="PIRSR001434-2"/>
    </source>
</evidence>
<dbReference type="InterPro" id="IPR015422">
    <property type="entry name" value="PyrdxlP-dep_Trfase_small"/>
</dbReference>
<dbReference type="PANTHER" id="PTHR11808:SF90">
    <property type="entry name" value="CYSTATHIONINE GAMMA-SYNTHASE"/>
    <property type="match status" value="1"/>
</dbReference>
<dbReference type="Gene3D" id="3.40.640.10">
    <property type="entry name" value="Type I PLP-dependent aspartate aminotransferase-like (Major domain)"/>
    <property type="match status" value="1"/>
</dbReference>
<evidence type="ECO:0000313" key="6">
    <source>
        <dbReference type="EMBL" id="PTM59543.1"/>
    </source>
</evidence>
<evidence type="ECO:0000256" key="5">
    <source>
        <dbReference type="RuleBase" id="RU362118"/>
    </source>
</evidence>
<dbReference type="InterPro" id="IPR015421">
    <property type="entry name" value="PyrdxlP-dep_Trfase_major"/>
</dbReference>
<comment type="similarity">
    <text evidence="2 5">Belongs to the trans-sulfuration enzymes family.</text>
</comment>
<comment type="caution">
    <text evidence="6">The sequence shown here is derived from an EMBL/GenBank/DDBJ whole genome shotgun (WGS) entry which is preliminary data.</text>
</comment>
<dbReference type="GO" id="GO:0005737">
    <property type="term" value="C:cytoplasm"/>
    <property type="evidence" value="ECO:0007669"/>
    <property type="project" value="TreeGrafter"/>
</dbReference>
<evidence type="ECO:0000256" key="3">
    <source>
        <dbReference type="ARBA" id="ARBA00022898"/>
    </source>
</evidence>
<keyword evidence="7" id="KW-1185">Reference proteome</keyword>
<accession>A0A2T4ZCC9</accession>
<protein>
    <submittedName>
        <fullName evidence="6">Cystathionine gamma-synthase</fullName>
    </submittedName>
</protein>
<keyword evidence="3 4" id="KW-0663">Pyridoxal phosphate</keyword>
<dbReference type="RefSeq" id="WP_107726614.1">
    <property type="nucleotide sequence ID" value="NZ_PZZP01000001.1"/>
</dbReference>
<dbReference type="OrthoDB" id="9780685at2"/>
<dbReference type="EMBL" id="PZZP01000001">
    <property type="protein sequence ID" value="PTM59543.1"/>
    <property type="molecule type" value="Genomic_DNA"/>
</dbReference>
<dbReference type="InterPro" id="IPR054542">
    <property type="entry name" value="Cys_met_metab_PP"/>
</dbReference>
<dbReference type="InterPro" id="IPR000277">
    <property type="entry name" value="Cys/Met-Metab_PyrdxlP-dep_enz"/>
</dbReference>